<proteinExistence type="predicted"/>
<gene>
    <name evidence="2" type="ORF">WDS16_27650</name>
</gene>
<evidence type="ECO:0000313" key="3">
    <source>
        <dbReference type="Proteomes" id="UP001432000"/>
    </source>
</evidence>
<evidence type="ECO:0000259" key="1">
    <source>
        <dbReference type="Pfam" id="PF07110"/>
    </source>
</evidence>
<dbReference type="NCBIfam" id="TIGR02118">
    <property type="entry name" value="EthD family reductase"/>
    <property type="match status" value="1"/>
</dbReference>
<organism evidence="2 3">
    <name type="scientific">Rhodococcus sovatensis</name>
    <dbReference type="NCBI Taxonomy" id="1805840"/>
    <lineage>
        <taxon>Bacteria</taxon>
        <taxon>Bacillati</taxon>
        <taxon>Actinomycetota</taxon>
        <taxon>Actinomycetes</taxon>
        <taxon>Mycobacteriales</taxon>
        <taxon>Nocardiaceae</taxon>
        <taxon>Rhodococcus</taxon>
    </lineage>
</organism>
<evidence type="ECO:0000313" key="2">
    <source>
        <dbReference type="EMBL" id="WXG68905.1"/>
    </source>
</evidence>
<keyword evidence="3" id="KW-1185">Reference proteome</keyword>
<dbReference type="PANTHER" id="PTHR40260">
    <property type="entry name" value="BLR8190 PROTEIN"/>
    <property type="match status" value="1"/>
</dbReference>
<dbReference type="Gene3D" id="3.30.70.100">
    <property type="match status" value="1"/>
</dbReference>
<dbReference type="InterPro" id="IPR011008">
    <property type="entry name" value="Dimeric_a/b-barrel"/>
</dbReference>
<accession>A0ABZ2PIH0</accession>
<sequence>MFSVSICYHEPADAAAFDQYYATVHAPIVRTVPGLASFTASRCRALGPGSSTPFYMVAQLSFGTADDLAAALRSSEMTSAGQDLKNFASEVTMYTAEDLICG</sequence>
<dbReference type="EMBL" id="CP147846">
    <property type="protein sequence ID" value="WXG68905.1"/>
    <property type="molecule type" value="Genomic_DNA"/>
</dbReference>
<dbReference type="Pfam" id="PF07110">
    <property type="entry name" value="EthD"/>
    <property type="match status" value="1"/>
</dbReference>
<dbReference type="Proteomes" id="UP001432000">
    <property type="component" value="Chromosome"/>
</dbReference>
<reference evidence="2 3" key="1">
    <citation type="submission" date="2024-03" db="EMBL/GenBank/DDBJ databases">
        <title>Natural products discovery in diverse microorganisms through a two-stage MS feature dereplication strategy.</title>
        <authorList>
            <person name="Zhang R."/>
        </authorList>
    </citation>
    <scope>NUCLEOTIDE SEQUENCE [LARGE SCALE GENOMIC DNA]</scope>
    <source>
        <strain evidence="2 3">18930</strain>
    </source>
</reference>
<dbReference type="InterPro" id="IPR009799">
    <property type="entry name" value="EthD_dom"/>
</dbReference>
<dbReference type="RefSeq" id="WP_338889407.1">
    <property type="nucleotide sequence ID" value="NZ_CP147846.1"/>
</dbReference>
<feature type="domain" description="EthD" evidence="1">
    <location>
        <begin position="10"/>
        <end position="89"/>
    </location>
</feature>
<protein>
    <submittedName>
        <fullName evidence="2">EthD family reductase</fullName>
    </submittedName>
</protein>
<dbReference type="PANTHER" id="PTHR40260:SF2">
    <property type="entry name" value="BLR8190 PROTEIN"/>
    <property type="match status" value="1"/>
</dbReference>
<name>A0ABZ2PIH0_9NOCA</name>
<dbReference type="SUPFAM" id="SSF54909">
    <property type="entry name" value="Dimeric alpha+beta barrel"/>
    <property type="match status" value="1"/>
</dbReference>